<dbReference type="Pfam" id="PF08281">
    <property type="entry name" value="Sigma70_r4_2"/>
    <property type="match status" value="1"/>
</dbReference>
<evidence type="ECO:0000256" key="3">
    <source>
        <dbReference type="ARBA" id="ARBA00023082"/>
    </source>
</evidence>
<dbReference type="InterPro" id="IPR013249">
    <property type="entry name" value="RNA_pol_sigma70_r4_t2"/>
</dbReference>
<dbReference type="AlphaFoldDB" id="A0A6M5Z3M9"/>
<dbReference type="SUPFAM" id="SSF88659">
    <property type="entry name" value="Sigma3 and sigma4 domains of RNA polymerase sigma factors"/>
    <property type="match status" value="1"/>
</dbReference>
<dbReference type="CDD" id="cd06171">
    <property type="entry name" value="Sigma70_r4"/>
    <property type="match status" value="1"/>
</dbReference>
<protein>
    <submittedName>
        <fullName evidence="7">Uncharacterized protein</fullName>
    </submittedName>
</protein>
<dbReference type="PROSITE" id="PS51257">
    <property type="entry name" value="PROKAR_LIPOPROTEIN"/>
    <property type="match status" value="1"/>
</dbReference>
<keyword evidence="2" id="KW-0805">Transcription regulation</keyword>
<organism evidence="7 8">
    <name type="scientific">Frigoriglobus tundricola</name>
    <dbReference type="NCBI Taxonomy" id="2774151"/>
    <lineage>
        <taxon>Bacteria</taxon>
        <taxon>Pseudomonadati</taxon>
        <taxon>Planctomycetota</taxon>
        <taxon>Planctomycetia</taxon>
        <taxon>Gemmatales</taxon>
        <taxon>Gemmataceae</taxon>
        <taxon>Frigoriglobus</taxon>
    </lineage>
</organism>
<dbReference type="KEGG" id="ftj:FTUN_7996"/>
<dbReference type="Gene3D" id="1.10.1740.10">
    <property type="match status" value="1"/>
</dbReference>
<evidence type="ECO:0000259" key="6">
    <source>
        <dbReference type="Pfam" id="PF08281"/>
    </source>
</evidence>
<dbReference type="Gene3D" id="2.130.10.10">
    <property type="entry name" value="YVTN repeat-like/Quinoprotein amine dehydrogenase"/>
    <property type="match status" value="1"/>
</dbReference>
<dbReference type="Gene3D" id="1.10.10.10">
    <property type="entry name" value="Winged helix-like DNA-binding domain superfamily/Winged helix DNA-binding domain"/>
    <property type="match status" value="1"/>
</dbReference>
<feature type="domain" description="RNA polymerase sigma-70 region 2" evidence="5">
    <location>
        <begin position="107"/>
        <end position="174"/>
    </location>
</feature>
<sequence>MTRATANAIASGGGCYEGVTAQAQRAVWFLSLPAGSQRYRSAGYHHLSSANFARRARRGRRIYGRRRRMNAARPAEILRQLEQTGTADDALLARFVATRDAAAFAELVRRHGALVLGVCRRVTGHRQDAEDAFQATFLVLAQRASALHTGVRLWSWLYGVAYRVAWRARRTATRRRQREIIVAVRTEPVAPPPSSEQPEWMPVLDEELAALPAHYREAIVLCDIRSVSRAEAATLLGVPEGTLSSRLANGRKKLAARLTRRGVSLAVVALPAALTEAQAGTVVPTELITTTCGLVADFAANGAVPGPLARLIEGGFAVRKIVVFGALVAMAGAVFAATARDDEPLVETTPSAVAAKIDDAPPLKPAPEPKSGTAYVDAPRIAAGWDIPLAVPSRVVWAPTGSRLAVAGTVRNPEQQNDLGYLAFVVMEYTGKPEPENPSRNRMPKNGSLVGFTTDGKQLITDRRESHLLSGVHQLVYWDPAKAVRPGLGAHFVLGDDAKLRTVTFEGADLHGFAYSYGFQRNGYAFAPDGKSFRALRYRRSPNSTPKTMEVIEIDTATGRAGKPLMRIDYGAHAFSSDGKRLAVVDMTSGTVRAFDLERWEKPELFEFTLPPEKTQWVFDGSLVISFSPDGKRLAVSFGVARSFILNVETGKPLAALEGSHVLDGEPSCFSFSPDGRLFAGCGQAIKLEITVDNGNARTQPVRGDSFLAVWDTDTGRAVKTWSRRSLSAVAFHPARALLAVAEPSGDGETRLGFWDFAADAEKK</sequence>
<evidence type="ECO:0000259" key="5">
    <source>
        <dbReference type="Pfam" id="PF04542"/>
    </source>
</evidence>
<proteinExistence type="inferred from homology"/>
<dbReference type="InterPro" id="IPR011044">
    <property type="entry name" value="Quino_amine_DH_bsu"/>
</dbReference>
<evidence type="ECO:0000256" key="4">
    <source>
        <dbReference type="ARBA" id="ARBA00023163"/>
    </source>
</evidence>
<dbReference type="GO" id="GO:0003677">
    <property type="term" value="F:DNA binding"/>
    <property type="evidence" value="ECO:0007669"/>
    <property type="project" value="InterPro"/>
</dbReference>
<dbReference type="PANTHER" id="PTHR43133">
    <property type="entry name" value="RNA POLYMERASE ECF-TYPE SIGMA FACTO"/>
    <property type="match status" value="1"/>
</dbReference>
<feature type="domain" description="RNA polymerase sigma factor 70 region 4 type 2" evidence="6">
    <location>
        <begin position="204"/>
        <end position="254"/>
    </location>
</feature>
<dbReference type="PANTHER" id="PTHR43133:SF51">
    <property type="entry name" value="RNA POLYMERASE SIGMA FACTOR"/>
    <property type="match status" value="1"/>
</dbReference>
<keyword evidence="8" id="KW-1185">Reference proteome</keyword>
<evidence type="ECO:0000313" key="8">
    <source>
        <dbReference type="Proteomes" id="UP000503447"/>
    </source>
</evidence>
<comment type="similarity">
    <text evidence="1">Belongs to the sigma-70 factor family. ECF subfamily.</text>
</comment>
<dbReference type="Proteomes" id="UP000503447">
    <property type="component" value="Chromosome"/>
</dbReference>
<name>A0A6M5Z3M9_9BACT</name>
<keyword evidence="3" id="KW-0731">Sigma factor</keyword>
<dbReference type="InterPro" id="IPR014284">
    <property type="entry name" value="RNA_pol_sigma-70_dom"/>
</dbReference>
<dbReference type="InterPro" id="IPR007627">
    <property type="entry name" value="RNA_pol_sigma70_r2"/>
</dbReference>
<dbReference type="EMBL" id="CP053452">
    <property type="protein sequence ID" value="QJX00367.1"/>
    <property type="molecule type" value="Genomic_DNA"/>
</dbReference>
<dbReference type="SUPFAM" id="SSF88946">
    <property type="entry name" value="Sigma2 domain of RNA polymerase sigma factors"/>
    <property type="match status" value="1"/>
</dbReference>
<dbReference type="Pfam" id="PF04542">
    <property type="entry name" value="Sigma70_r2"/>
    <property type="match status" value="1"/>
</dbReference>
<dbReference type="SUPFAM" id="SSF50969">
    <property type="entry name" value="YVTN repeat-like/Quinoprotein amine dehydrogenase"/>
    <property type="match status" value="1"/>
</dbReference>
<evidence type="ECO:0000256" key="2">
    <source>
        <dbReference type="ARBA" id="ARBA00023015"/>
    </source>
</evidence>
<accession>A0A6M5Z3M9</accession>
<dbReference type="GO" id="GO:0006352">
    <property type="term" value="P:DNA-templated transcription initiation"/>
    <property type="evidence" value="ECO:0007669"/>
    <property type="project" value="InterPro"/>
</dbReference>
<dbReference type="InterPro" id="IPR039425">
    <property type="entry name" value="RNA_pol_sigma-70-like"/>
</dbReference>
<dbReference type="NCBIfam" id="TIGR02937">
    <property type="entry name" value="sigma70-ECF"/>
    <property type="match status" value="1"/>
</dbReference>
<gene>
    <name evidence="7" type="ORF">FTUN_7996</name>
</gene>
<dbReference type="GO" id="GO:0016987">
    <property type="term" value="F:sigma factor activity"/>
    <property type="evidence" value="ECO:0007669"/>
    <property type="project" value="UniProtKB-KW"/>
</dbReference>
<evidence type="ECO:0000313" key="7">
    <source>
        <dbReference type="EMBL" id="QJX00367.1"/>
    </source>
</evidence>
<dbReference type="InterPro" id="IPR036388">
    <property type="entry name" value="WH-like_DNA-bd_sf"/>
</dbReference>
<dbReference type="InterPro" id="IPR013325">
    <property type="entry name" value="RNA_pol_sigma_r2"/>
</dbReference>
<keyword evidence="4" id="KW-0804">Transcription</keyword>
<reference evidence="8" key="1">
    <citation type="submission" date="2020-05" db="EMBL/GenBank/DDBJ databases">
        <title>Frigoriglobus tundricola gen. nov., sp. nov., a psychrotolerant cellulolytic planctomycete of the family Gemmataceae with two divergent copies of 16S rRNA gene.</title>
        <authorList>
            <person name="Kulichevskaya I.S."/>
            <person name="Ivanova A.A."/>
            <person name="Naumoff D.G."/>
            <person name="Beletsky A.V."/>
            <person name="Rijpstra W.I.C."/>
            <person name="Sinninghe Damste J.S."/>
            <person name="Mardanov A.V."/>
            <person name="Ravin N.V."/>
            <person name="Dedysh S.N."/>
        </authorList>
    </citation>
    <scope>NUCLEOTIDE SEQUENCE [LARGE SCALE GENOMIC DNA]</scope>
    <source>
        <strain evidence="8">PL17</strain>
    </source>
</reference>
<dbReference type="InterPro" id="IPR015943">
    <property type="entry name" value="WD40/YVTN_repeat-like_dom_sf"/>
</dbReference>
<dbReference type="InterPro" id="IPR013324">
    <property type="entry name" value="RNA_pol_sigma_r3/r4-like"/>
</dbReference>
<evidence type="ECO:0000256" key="1">
    <source>
        <dbReference type="ARBA" id="ARBA00010641"/>
    </source>
</evidence>